<feature type="compositionally biased region" description="Gly residues" evidence="1">
    <location>
        <begin position="136"/>
        <end position="157"/>
    </location>
</feature>
<organism evidence="2 3">
    <name type="scientific">Rhododendron griersonianum</name>
    <dbReference type="NCBI Taxonomy" id="479676"/>
    <lineage>
        <taxon>Eukaryota</taxon>
        <taxon>Viridiplantae</taxon>
        <taxon>Streptophyta</taxon>
        <taxon>Embryophyta</taxon>
        <taxon>Tracheophyta</taxon>
        <taxon>Spermatophyta</taxon>
        <taxon>Magnoliopsida</taxon>
        <taxon>eudicotyledons</taxon>
        <taxon>Gunneridae</taxon>
        <taxon>Pentapetalae</taxon>
        <taxon>asterids</taxon>
        <taxon>Ericales</taxon>
        <taxon>Ericaceae</taxon>
        <taxon>Ericoideae</taxon>
        <taxon>Rhodoreae</taxon>
        <taxon>Rhododendron</taxon>
    </lineage>
</organism>
<feature type="region of interest" description="Disordered" evidence="1">
    <location>
        <begin position="521"/>
        <end position="556"/>
    </location>
</feature>
<feature type="compositionally biased region" description="Polar residues" evidence="1">
    <location>
        <begin position="1"/>
        <end position="13"/>
    </location>
</feature>
<comment type="caution">
    <text evidence="2">The sequence shown here is derived from an EMBL/GenBank/DDBJ whole genome shotgun (WGS) entry which is preliminary data.</text>
</comment>
<feature type="region of interest" description="Disordered" evidence="1">
    <location>
        <begin position="388"/>
        <end position="412"/>
    </location>
</feature>
<feature type="compositionally biased region" description="Polar residues" evidence="1">
    <location>
        <begin position="23"/>
        <end position="32"/>
    </location>
</feature>
<gene>
    <name evidence="2" type="ORF">RHGRI_035022</name>
</gene>
<evidence type="ECO:0000313" key="2">
    <source>
        <dbReference type="EMBL" id="KAG5523069.1"/>
    </source>
</evidence>
<dbReference type="Proteomes" id="UP000823749">
    <property type="component" value="Chromosome 12"/>
</dbReference>
<dbReference type="EMBL" id="JACTNZ010000012">
    <property type="protein sequence ID" value="KAG5523069.1"/>
    <property type="molecule type" value="Genomic_DNA"/>
</dbReference>
<feature type="compositionally biased region" description="Basic residues" evidence="1">
    <location>
        <begin position="33"/>
        <end position="46"/>
    </location>
</feature>
<evidence type="ECO:0000256" key="1">
    <source>
        <dbReference type="SAM" id="MobiDB-lite"/>
    </source>
</evidence>
<dbReference type="PANTHER" id="PTHR34466">
    <property type="entry name" value="OS11G0129800 PROTEIN"/>
    <property type="match status" value="1"/>
</dbReference>
<dbReference type="AlphaFoldDB" id="A0AAV6I8Q0"/>
<evidence type="ECO:0000313" key="3">
    <source>
        <dbReference type="Proteomes" id="UP000823749"/>
    </source>
</evidence>
<reference evidence="2" key="1">
    <citation type="submission" date="2020-08" db="EMBL/GenBank/DDBJ databases">
        <title>Plant Genome Project.</title>
        <authorList>
            <person name="Zhang R.-G."/>
        </authorList>
    </citation>
    <scope>NUCLEOTIDE SEQUENCE</scope>
    <source>
        <strain evidence="2">WSP0</strain>
        <tissue evidence="2">Leaf</tissue>
    </source>
</reference>
<feature type="region of interest" description="Disordered" evidence="1">
    <location>
        <begin position="466"/>
        <end position="485"/>
    </location>
</feature>
<feature type="compositionally biased region" description="Polar residues" evidence="1">
    <location>
        <begin position="212"/>
        <end position="230"/>
    </location>
</feature>
<proteinExistence type="predicted"/>
<feature type="compositionally biased region" description="Low complexity" evidence="1">
    <location>
        <begin position="108"/>
        <end position="119"/>
    </location>
</feature>
<dbReference type="PANTHER" id="PTHR34466:SF1">
    <property type="entry name" value="OS06G0609800 PROTEIN"/>
    <property type="match status" value="1"/>
</dbReference>
<keyword evidence="3" id="KW-1185">Reference proteome</keyword>
<name>A0AAV6I8Q0_9ERIC</name>
<feature type="compositionally biased region" description="Polar residues" evidence="1">
    <location>
        <begin position="178"/>
        <end position="202"/>
    </location>
</feature>
<feature type="region of interest" description="Disordered" evidence="1">
    <location>
        <begin position="1"/>
        <end position="81"/>
    </location>
</feature>
<feature type="compositionally biased region" description="Basic and acidic residues" evidence="1">
    <location>
        <begin position="94"/>
        <end position="104"/>
    </location>
</feature>
<feature type="region of interest" description="Disordered" evidence="1">
    <location>
        <begin position="300"/>
        <end position="322"/>
    </location>
</feature>
<protein>
    <submittedName>
        <fullName evidence="2">Uncharacterized protein</fullName>
    </submittedName>
</protein>
<sequence length="601" mass="65573">MATSAFKSTTSRTPIGAAPATDVSGSSASSATKAHRRSRSLSRFSRRVLEPEPDSDPGETPAPPESKGKFVNKVRGSGFGDISLDDLAIEFFSLKDERESERGRSSSRRGAGVGSRVAAPTESSERRGRSVSRQRSGGGGGKSGSLGGGGGGGGGMIGSDASSRRRRSVSSDIDHPRNSINHGSAKSITGGNSQMPSLQKPTALSHRRLGRSLSQKDISKNGYSSQSSVLTDDEAKETCSGKNTIEKTIRAVYAQKKGEHPTGDDVNGGLYEAMRKELRYAVDEIKMELEHARVRTTSTLESESFLQSDNSNDRQAASTVRKSCTTKQEQVLYGQLLSFLKECHPARLEVANIVLLHLQSEKRNQDLVAERVLEKQHGRELPKIVRGLLPGPKSSTIAEKPSRPRKRINDRNRLSKRLSEEAEIYFEDFISNVEDTDFSSFDGERSDTSSTLGVSKTGDAVFQTGETETFRSPAGSNSRPDEMDGVNLPWLQWETSPSKEKRVLPVTPKSIVWDAAQELVSAQDPSGHSTGSWSPGLDSASSSTREGTGSILKEVESRQRSEFDMDRYLNLKREEDLLFERWKERNHISSGGLLLCSNIFI</sequence>
<feature type="compositionally biased region" description="Polar residues" evidence="1">
    <location>
        <begin position="523"/>
        <end position="547"/>
    </location>
</feature>
<accession>A0AAV6I8Q0</accession>
<feature type="region of interest" description="Disordered" evidence="1">
    <location>
        <begin position="94"/>
        <end position="236"/>
    </location>
</feature>